<dbReference type="PANTHER" id="PTHR10359">
    <property type="entry name" value="A/G-SPECIFIC ADENINE GLYCOSYLASE/ENDONUCLEASE III"/>
    <property type="match status" value="1"/>
</dbReference>
<keyword evidence="1" id="KW-0004">4Fe-4S</keyword>
<keyword evidence="2" id="KW-0479">Metal-binding</keyword>
<dbReference type="PIRSF" id="PIRSF001435">
    <property type="entry name" value="Nth"/>
    <property type="match status" value="1"/>
</dbReference>
<dbReference type="GO" id="GO:0046872">
    <property type="term" value="F:metal ion binding"/>
    <property type="evidence" value="ECO:0007669"/>
    <property type="project" value="UniProtKB-KW"/>
</dbReference>
<evidence type="ECO:0000256" key="4">
    <source>
        <dbReference type="ARBA" id="ARBA00023014"/>
    </source>
</evidence>
<dbReference type="InterPro" id="IPR011257">
    <property type="entry name" value="DNA_glycosylase"/>
</dbReference>
<keyword evidence="3" id="KW-0408">Iron</keyword>
<dbReference type="SMART" id="SM00478">
    <property type="entry name" value="ENDO3c"/>
    <property type="match status" value="1"/>
</dbReference>
<protein>
    <submittedName>
        <fullName evidence="6">Deoxyribonuclease</fullName>
    </submittedName>
</protein>
<dbReference type="GO" id="GO:0006284">
    <property type="term" value="P:base-excision repair"/>
    <property type="evidence" value="ECO:0007669"/>
    <property type="project" value="InterPro"/>
</dbReference>
<dbReference type="GO" id="GO:0003824">
    <property type="term" value="F:catalytic activity"/>
    <property type="evidence" value="ECO:0007669"/>
    <property type="project" value="InterPro"/>
</dbReference>
<dbReference type="RefSeq" id="WP_169771897.1">
    <property type="nucleotide sequence ID" value="NZ_JABCUR010000004.1"/>
</dbReference>
<dbReference type="CDD" id="cd00056">
    <property type="entry name" value="ENDO3c"/>
    <property type="match status" value="1"/>
</dbReference>
<evidence type="ECO:0000259" key="5">
    <source>
        <dbReference type="SMART" id="SM00478"/>
    </source>
</evidence>
<evidence type="ECO:0000256" key="1">
    <source>
        <dbReference type="ARBA" id="ARBA00022485"/>
    </source>
</evidence>
<comment type="caution">
    <text evidence="6">The sequence shown here is derived from an EMBL/GenBank/DDBJ whole genome shotgun (WGS) entry which is preliminary data.</text>
</comment>
<dbReference type="SUPFAM" id="SSF48150">
    <property type="entry name" value="DNA-glycosylase"/>
    <property type="match status" value="1"/>
</dbReference>
<keyword evidence="4" id="KW-0411">Iron-sulfur</keyword>
<dbReference type="Gene3D" id="1.10.340.30">
    <property type="entry name" value="Hypothetical protein, domain 2"/>
    <property type="match status" value="1"/>
</dbReference>
<reference evidence="6 7" key="1">
    <citation type="submission" date="2020-04" db="EMBL/GenBank/DDBJ databases">
        <title>Antimicrobial susceptibility and clonality of vaginal-derived multi-drug resistant Mobiluncus isolates in China.</title>
        <authorList>
            <person name="Zhang X."/>
        </authorList>
    </citation>
    <scope>NUCLEOTIDE SEQUENCE [LARGE SCALE GENOMIC DNA]</scope>
    <source>
        <strain evidence="6 7">13</strain>
    </source>
</reference>
<name>A0A7Y0U154_9ACTO</name>
<evidence type="ECO:0000256" key="3">
    <source>
        <dbReference type="ARBA" id="ARBA00023004"/>
    </source>
</evidence>
<dbReference type="AlphaFoldDB" id="A0A7Y0U154"/>
<feature type="domain" description="HhH-GPD" evidence="5">
    <location>
        <begin position="46"/>
        <end position="203"/>
    </location>
</feature>
<dbReference type="EMBL" id="JABCUR010000004">
    <property type="protein sequence ID" value="NMW65046.1"/>
    <property type="molecule type" value="Genomic_DNA"/>
</dbReference>
<evidence type="ECO:0000313" key="7">
    <source>
        <dbReference type="Proteomes" id="UP000578252"/>
    </source>
</evidence>
<proteinExistence type="predicted"/>
<dbReference type="Pfam" id="PF00730">
    <property type="entry name" value="HhH-GPD"/>
    <property type="match status" value="1"/>
</dbReference>
<evidence type="ECO:0000256" key="2">
    <source>
        <dbReference type="ARBA" id="ARBA00022723"/>
    </source>
</evidence>
<gene>
    <name evidence="6" type="ORF">HHJ78_05770</name>
</gene>
<dbReference type="InterPro" id="IPR003265">
    <property type="entry name" value="HhH-GPD_domain"/>
</dbReference>
<dbReference type="Proteomes" id="UP000578252">
    <property type="component" value="Unassembled WGS sequence"/>
</dbReference>
<sequence length="227" mass="25275">MTASKSAKSQTPLSFRELFDLLTAQVEAGTWWPGETRFEIALGAVLTQNTAWTNVERALGNLREAGLLHPQGILAVDEAHLGELIRPCGYWRTKTTYVKTLTAWFVVHDSRAQGLPTDDLRAELLTLRGIGPETADDLLLYVYNRPMFIYDLYARRLLGAAGFGDFQTYERARTALDSRVTTCDFSVTELATFHGLIVDAGKIARSLGGWDQAWPLLRAYKFPASTS</sequence>
<accession>A0A7Y0U154</accession>
<dbReference type="GO" id="GO:0051539">
    <property type="term" value="F:4 iron, 4 sulfur cluster binding"/>
    <property type="evidence" value="ECO:0007669"/>
    <property type="project" value="UniProtKB-KW"/>
</dbReference>
<dbReference type="PANTHER" id="PTHR10359:SF19">
    <property type="entry name" value="DNA REPAIR GLYCOSYLASE MJ1434-RELATED"/>
    <property type="match status" value="1"/>
</dbReference>
<organism evidence="6 7">
    <name type="scientific">Mobiluncus mulieris</name>
    <dbReference type="NCBI Taxonomy" id="2052"/>
    <lineage>
        <taxon>Bacteria</taxon>
        <taxon>Bacillati</taxon>
        <taxon>Actinomycetota</taxon>
        <taxon>Actinomycetes</taxon>
        <taxon>Actinomycetales</taxon>
        <taxon>Actinomycetaceae</taxon>
        <taxon>Mobiluncus</taxon>
    </lineage>
</organism>
<evidence type="ECO:0000313" key="6">
    <source>
        <dbReference type="EMBL" id="NMW65046.1"/>
    </source>
</evidence>